<protein>
    <recommendedName>
        <fullName evidence="3">NAD(P)/FAD-dependent oxidoreductase</fullName>
    </recommendedName>
</protein>
<dbReference type="Proteomes" id="UP000198542">
    <property type="component" value="Unassembled WGS sequence"/>
</dbReference>
<reference evidence="2" key="1">
    <citation type="submission" date="2016-10" db="EMBL/GenBank/DDBJ databases">
        <authorList>
            <person name="Varghese N."/>
            <person name="Submissions S."/>
        </authorList>
    </citation>
    <scope>NUCLEOTIDE SEQUENCE [LARGE SCALE GENOMIC DNA]</scope>
    <source>
        <strain evidence="2">BS3660</strain>
    </source>
</reference>
<dbReference type="EMBL" id="FNTC01000002">
    <property type="protein sequence ID" value="SEC51665.1"/>
    <property type="molecule type" value="Genomic_DNA"/>
</dbReference>
<name>A0A231FYA7_PSEJE</name>
<evidence type="ECO:0000313" key="2">
    <source>
        <dbReference type="Proteomes" id="UP000198542"/>
    </source>
</evidence>
<dbReference type="RefSeq" id="WP_090456082.1">
    <property type="nucleotide sequence ID" value="NZ_FNTC01000002.1"/>
</dbReference>
<dbReference type="AlphaFoldDB" id="A0A231FYA7"/>
<keyword evidence="2" id="KW-1185">Reference proteome</keyword>
<dbReference type="InterPro" id="IPR036188">
    <property type="entry name" value="FAD/NAD-bd_sf"/>
</dbReference>
<proteinExistence type="predicted"/>
<sequence length="470" mass="52077">MDANPIETDYLIIGAGATAMAFVDTLLKETNARIVMVDRHGRPGGHWNDAYPFVRLHQPSAFYGVNSRELGSGTKDTTALNEGLYELASGAEVMSYFDQVMNQQFLPSGQVRYFPMCDYTGDRIDDHRFTSLISGVSHQVRVHKKVVDATHAQTAVPSTHPPRYKVEPGVQCVPLNDLPKIQHPHTGYVVVGSGKTGIDACLWCLQNGIAPEKICWIMPNDPWLIDRANLQPGLDSFERTIGGLTAQLEAIAAADSIPDLFSRLEAAGQLLRLDTSVEPTAYRCATVTQAELRELRRIDNIVRLGRVSVIEPTRIVLEQGSIATSPNALHIDCSASAIPTLPEMQVFDGGKINLVMVSSCQPLFSAALIAYVESHLDDQAQMNAFCTMVPPPHVPTDWIRIWAVYLGNQLRWGEHEGLSRWIRQSRLYFMTAVVRGLQETDTEKLAQLRRLSVSRQQALTNLPRLLEAIA</sequence>
<dbReference type="SUPFAM" id="SSF51905">
    <property type="entry name" value="FAD/NAD(P)-binding domain"/>
    <property type="match status" value="1"/>
</dbReference>
<evidence type="ECO:0000313" key="1">
    <source>
        <dbReference type="EMBL" id="SEC51665.1"/>
    </source>
</evidence>
<organism evidence="1 2">
    <name type="scientific">Pseudomonas jessenii</name>
    <dbReference type="NCBI Taxonomy" id="77298"/>
    <lineage>
        <taxon>Bacteria</taxon>
        <taxon>Pseudomonadati</taxon>
        <taxon>Pseudomonadota</taxon>
        <taxon>Gammaproteobacteria</taxon>
        <taxon>Pseudomonadales</taxon>
        <taxon>Pseudomonadaceae</taxon>
        <taxon>Pseudomonas</taxon>
    </lineage>
</organism>
<evidence type="ECO:0008006" key="3">
    <source>
        <dbReference type="Google" id="ProtNLM"/>
    </source>
</evidence>
<dbReference type="Gene3D" id="3.50.50.60">
    <property type="entry name" value="FAD/NAD(P)-binding domain"/>
    <property type="match status" value="1"/>
</dbReference>
<gene>
    <name evidence="1" type="ORF">SAMN04490187_4667</name>
</gene>
<accession>A0A231FYA7</accession>